<dbReference type="Gene3D" id="3.50.50.60">
    <property type="entry name" value="FAD/NAD(P)-binding domain"/>
    <property type="match status" value="1"/>
</dbReference>
<comment type="caution">
    <text evidence="1">The sequence shown here is derived from an EMBL/GenBank/DDBJ whole genome shotgun (WGS) entry which is preliminary data.</text>
</comment>
<gene>
    <name evidence="1" type="ORF">RQM59_02815</name>
</gene>
<protein>
    <submittedName>
        <fullName evidence="1">FAD-dependent oxidoreductase</fullName>
    </submittedName>
</protein>
<evidence type="ECO:0000313" key="1">
    <source>
        <dbReference type="EMBL" id="MDT7831292.1"/>
    </source>
</evidence>
<reference evidence="1 2" key="1">
    <citation type="submission" date="2023-09" db="EMBL/GenBank/DDBJ databases">
        <title>Novel taxa isolated from Blanes Bay.</title>
        <authorList>
            <person name="Rey-Velasco X."/>
            <person name="Lucena T."/>
        </authorList>
    </citation>
    <scope>NUCLEOTIDE SEQUENCE [LARGE SCALE GENOMIC DNA]</scope>
    <source>
        <strain evidence="1 2">S356</strain>
    </source>
</reference>
<proteinExistence type="predicted"/>
<keyword evidence="2" id="KW-1185">Reference proteome</keyword>
<evidence type="ECO:0000313" key="2">
    <source>
        <dbReference type="Proteomes" id="UP001257277"/>
    </source>
</evidence>
<dbReference type="Proteomes" id="UP001257277">
    <property type="component" value="Unassembled WGS sequence"/>
</dbReference>
<organism evidence="1 2">
    <name type="scientific">Asprobacillus argus</name>
    <dbReference type="NCBI Taxonomy" id="3076534"/>
    <lineage>
        <taxon>Bacteria</taxon>
        <taxon>Pseudomonadati</taxon>
        <taxon>Bacteroidota</taxon>
        <taxon>Flavobacteriia</taxon>
        <taxon>Flavobacteriales</taxon>
        <taxon>Flavobacteriaceae</taxon>
        <taxon>Asprobacillus</taxon>
    </lineage>
</organism>
<dbReference type="SUPFAM" id="SSF51905">
    <property type="entry name" value="FAD/NAD(P)-binding domain"/>
    <property type="match status" value="1"/>
</dbReference>
<dbReference type="RefSeq" id="WP_349240541.1">
    <property type="nucleotide sequence ID" value="NZ_JAVTTO010000001.1"/>
</dbReference>
<sequence length="200" mass="21558">MFDTLIIGGGAAGLQCALVLGSAAKKPYAIDKKIGIIAHQKASHLQSALFNNVLGLPPNTLGKDILVSGKKQLADLYPEVIQIDNEKVNSIDQTDGVYLVQTNKATYRASIIVLALNYAKPFLIKGLETYLEPHSLTKVAKDRIQLKNENLLVKKGMYVCGTIAGFRSQFAIAAGTGAMVATDILTLWNNGEHVKVHDKA</sequence>
<dbReference type="InterPro" id="IPR036188">
    <property type="entry name" value="FAD/NAD-bd_sf"/>
</dbReference>
<name>A0ABU3LC67_9FLAO</name>
<dbReference type="EMBL" id="JAVTTO010000001">
    <property type="protein sequence ID" value="MDT7831292.1"/>
    <property type="molecule type" value="Genomic_DNA"/>
</dbReference>
<accession>A0ABU3LC67</accession>